<evidence type="ECO:0000313" key="2">
    <source>
        <dbReference type="Proteomes" id="UP001237592"/>
    </source>
</evidence>
<name>A0ABU0Y0I2_9BURK</name>
<dbReference type="SUPFAM" id="SSF52058">
    <property type="entry name" value="L domain-like"/>
    <property type="match status" value="1"/>
</dbReference>
<proteinExistence type="predicted"/>
<dbReference type="InterPro" id="IPR032675">
    <property type="entry name" value="LRR_dom_sf"/>
</dbReference>
<comment type="caution">
    <text evidence="1">The sequence shown here is derived from an EMBL/GenBank/DDBJ whole genome shotgun (WGS) entry which is preliminary data.</text>
</comment>
<keyword evidence="2" id="KW-1185">Reference proteome</keyword>
<dbReference type="RefSeq" id="WP_307779963.1">
    <property type="nucleotide sequence ID" value="NZ_JAVFKP010000005.1"/>
</dbReference>
<accession>A0ABU0Y0I2</accession>
<reference evidence="1 2" key="1">
    <citation type="submission" date="2023-08" db="EMBL/GenBank/DDBJ databases">
        <title>Draft genome sequence of Janthinobacterium lividum.</title>
        <authorList>
            <person name="Chun B.H."/>
            <person name="Lee Y."/>
        </authorList>
    </citation>
    <scope>NUCLEOTIDE SEQUENCE [LARGE SCALE GENOMIC DNA]</scope>
    <source>
        <strain evidence="1 2">AMJK</strain>
    </source>
</reference>
<dbReference type="Gene3D" id="3.80.10.10">
    <property type="entry name" value="Ribonuclease Inhibitor"/>
    <property type="match status" value="1"/>
</dbReference>
<gene>
    <name evidence="1" type="ORF">RB624_19975</name>
</gene>
<protein>
    <recommendedName>
        <fullName evidence="3">Leucine-rich repeat domain-containing protein</fullName>
    </recommendedName>
</protein>
<sequence length="343" mass="37666">MTQTRQPQRIQNPERIDAAAIRAAIASGQQVLVQFDTLAEPGPLLADLDALAATCGTALTIRIYGYDPRVFDARILRALPHVASLSIDCHWQAIHLEVLGELRHLKRLSLGVYQLAEGDILQLDNLRGLEYLNLGESARNNIDLAPLRHYAQLASLVLEGHSKHIDTLASLPALHELSLYRIKNKVPLDFISAMGRLDRLLLQLGGRESLAHIEAPLLKKLEVIRVRGLETLGDIGRFPLLQALWVEDQIKLRQIALGANPVLERLNLHTCKTLDSLPGLAALPALRQLSASETMLDVDALLAHGLPASLTHVRLRTGKKTRDDAIAAQLAQLGYDSARAVLT</sequence>
<evidence type="ECO:0008006" key="3">
    <source>
        <dbReference type="Google" id="ProtNLM"/>
    </source>
</evidence>
<evidence type="ECO:0000313" key="1">
    <source>
        <dbReference type="EMBL" id="MDQ4628176.1"/>
    </source>
</evidence>
<dbReference type="EMBL" id="JAVFKP010000005">
    <property type="protein sequence ID" value="MDQ4628176.1"/>
    <property type="molecule type" value="Genomic_DNA"/>
</dbReference>
<organism evidence="1 2">
    <name type="scientific">Janthinobacterium lividum</name>
    <dbReference type="NCBI Taxonomy" id="29581"/>
    <lineage>
        <taxon>Bacteria</taxon>
        <taxon>Pseudomonadati</taxon>
        <taxon>Pseudomonadota</taxon>
        <taxon>Betaproteobacteria</taxon>
        <taxon>Burkholderiales</taxon>
        <taxon>Oxalobacteraceae</taxon>
        <taxon>Janthinobacterium</taxon>
    </lineage>
</organism>
<dbReference type="Proteomes" id="UP001237592">
    <property type="component" value="Unassembled WGS sequence"/>
</dbReference>